<evidence type="ECO:0000313" key="1">
    <source>
        <dbReference type="EMBL" id="RMZ73963.1"/>
    </source>
</evidence>
<name>A0A3M7MHI8_9PLEO</name>
<sequence>MMAAADMAFNNWDKLRKAQRDYPKANKVADSFVQKALKKSPKNPFLLAWKANLSLQLSRDAETAIRHVQQAWQQPGSNDIRLLSYLYGVVVEATRKHRRLRSISGAGDENFKVWQSTAKALAHKQDREDLWSALGKVALREECWDDFRLAVAQFTKESKEGTPPATVKKHAHRTQILALQLAAEQQQQGEGDTQKYRLWSDLARKLITLAYYAPQGDPLAFEDIRDLRFMAEIYARQNKCRELIDLWDRPPAPLQTLMATHQDDLWGMRTRLPRQNTDWTLVESQCLAYINLAISKSAQDPDSKSLWELCAWKLETWRDYMYAVEINHSKDDAQSVWSDMLKRAFGVQLQPDDRSLSLVYMGLRCRIKMPMLEDCKIYWRHHSNRIACFADVRPFITVLAWEQRLEFIDCVRMHAEENHASKVSRVSLHARIVCSDFVMPQDAQIIEQNTLKMIYCLQFSTVSDRSDRNWKQNAMEVTFRRAVMGPWSNEPDSSIGVIAIYVLLQLHRDAMFNLVAHPLGNTPNSRLLLQAAMLARHLVARDKENQDRTLALLAARLHLNLGLGKCAFQLYRLTKCKEMLLHTLSPYVLSRISLTHPFGAENFSAEEELERVIDTMHRMENKIEDTMIPDLRSITWDKTRGLVDLKQKFKSSLSKLICIAERRRVARLKGESVENLPALDSRSYEGTKDHTSDVFPNYEFYGPPSGKPLSFIMPNKLPTLDSMMNNYDNIEATSSFLYKETQELDYLVKSVNPSDVDYANTPAEERAEVLWNTINEIVKIMTWEEDRSDLLAIIVRDLPRELHAMRLAMEKLRMSGFTTSELEDEPAMFHENMLISCYTKFEILRALNKTIEHLREKVINQKSTHFMKAKLPKNWVTEVETEMKMCYEAIRDVARSYISLIEEKGAEAIKAQIRWGETGEILKKILSDHDVALYAREYVDSALQAWKGVLKVKLK</sequence>
<dbReference type="AlphaFoldDB" id="A0A3M7MHI8"/>
<proteinExistence type="predicted"/>
<evidence type="ECO:0000313" key="2">
    <source>
        <dbReference type="Proteomes" id="UP000265663"/>
    </source>
</evidence>
<dbReference type="Pfam" id="PF09797">
    <property type="entry name" value="NatB_MDM20"/>
    <property type="match status" value="1"/>
</dbReference>
<accession>A0A3M7MHI8</accession>
<keyword evidence="2" id="KW-1185">Reference proteome</keyword>
<dbReference type="OrthoDB" id="24670at2759"/>
<dbReference type="Proteomes" id="UP000265663">
    <property type="component" value="Unassembled WGS sequence"/>
</dbReference>
<protein>
    <submittedName>
        <fullName evidence="1">Cytoskeleton organization</fullName>
    </submittedName>
</protein>
<gene>
    <name evidence="1" type="ORF">GMOD_00004777</name>
</gene>
<organism evidence="1 2">
    <name type="scientific">Pyrenophora seminiperda CCB06</name>
    <dbReference type="NCBI Taxonomy" id="1302712"/>
    <lineage>
        <taxon>Eukaryota</taxon>
        <taxon>Fungi</taxon>
        <taxon>Dikarya</taxon>
        <taxon>Ascomycota</taxon>
        <taxon>Pezizomycotina</taxon>
        <taxon>Dothideomycetes</taxon>
        <taxon>Pleosporomycetidae</taxon>
        <taxon>Pleosporales</taxon>
        <taxon>Pleosporineae</taxon>
        <taxon>Pleosporaceae</taxon>
        <taxon>Pyrenophora</taxon>
    </lineage>
</organism>
<dbReference type="EMBL" id="KE747843">
    <property type="protein sequence ID" value="RMZ73963.1"/>
    <property type="molecule type" value="Genomic_DNA"/>
</dbReference>
<reference evidence="1 2" key="1">
    <citation type="journal article" date="2014" name="PLoS ONE">
        <title>De novo Genome Assembly of the Fungal Plant Pathogen Pyrenophora semeniperda.</title>
        <authorList>
            <person name="Soliai M.M."/>
            <person name="Meyer S.E."/>
            <person name="Udall J.A."/>
            <person name="Elzinga D.E."/>
            <person name="Hermansen R.A."/>
            <person name="Bodily P.M."/>
            <person name="Hart A.A."/>
            <person name="Coleman C.E."/>
        </authorList>
    </citation>
    <scope>NUCLEOTIDE SEQUENCE [LARGE SCALE GENOMIC DNA]</scope>
    <source>
        <strain evidence="1 2">CCB06</strain>
        <tissue evidence="1">Mycelium</tissue>
    </source>
</reference>
<dbReference type="InterPro" id="IPR019183">
    <property type="entry name" value="NAA25_NatB_aux_su"/>
</dbReference>